<dbReference type="EMBL" id="JAAFYZ010000015">
    <property type="protein sequence ID" value="MBS2546604.1"/>
    <property type="molecule type" value="Genomic_DNA"/>
</dbReference>
<dbReference type="Proteomes" id="UP000730482">
    <property type="component" value="Unassembled WGS sequence"/>
</dbReference>
<feature type="compositionally biased region" description="Pro residues" evidence="1">
    <location>
        <begin position="1"/>
        <end position="18"/>
    </location>
</feature>
<keyword evidence="2" id="KW-0812">Transmembrane</keyword>
<organism evidence="3 4">
    <name type="scientific">Catenulispora pinistramenti</name>
    <dbReference type="NCBI Taxonomy" id="2705254"/>
    <lineage>
        <taxon>Bacteria</taxon>
        <taxon>Bacillati</taxon>
        <taxon>Actinomycetota</taxon>
        <taxon>Actinomycetes</taxon>
        <taxon>Catenulisporales</taxon>
        <taxon>Catenulisporaceae</taxon>
        <taxon>Catenulispora</taxon>
    </lineage>
</organism>
<accession>A0ABS5KKN7</accession>
<sequence>MADPIVPNPMDPLTPPTEPGGFVPPGSPAPFAPPMPPVPPARAGSPLRSPVVAGVVGLVVGAVVVGVPWLLTSSSSSPFGADKSALTAPASIGAFTPMVKNSKTPAATLKTMEESATVGAKNLSAAYGGAAAVSQEYSDAGLENYVVLEAVRAQSPIPYVPYEDAHALGMDKPEQEIDTFGQVHCLIANIPVAVGQAAQPNGTSAVTCERTSAHLTVRLRFGGDGDVMHSPQQAAALVDTAWGELS</sequence>
<proteinExistence type="predicted"/>
<evidence type="ECO:0000256" key="2">
    <source>
        <dbReference type="SAM" id="Phobius"/>
    </source>
</evidence>
<reference evidence="3 4" key="1">
    <citation type="submission" date="2020-02" db="EMBL/GenBank/DDBJ databases">
        <title>Acidophilic actinobacteria isolated from forest soil.</title>
        <authorList>
            <person name="Golinska P."/>
        </authorList>
    </citation>
    <scope>NUCLEOTIDE SEQUENCE [LARGE SCALE GENOMIC DNA]</scope>
    <source>
        <strain evidence="3 4">NL8</strain>
    </source>
</reference>
<evidence type="ECO:0000256" key="1">
    <source>
        <dbReference type="SAM" id="MobiDB-lite"/>
    </source>
</evidence>
<name>A0ABS5KKN7_9ACTN</name>
<feature type="compositionally biased region" description="Pro residues" evidence="1">
    <location>
        <begin position="25"/>
        <end position="40"/>
    </location>
</feature>
<dbReference type="RefSeq" id="WP_212008250.1">
    <property type="nucleotide sequence ID" value="NZ_JAAFYZ010000015.1"/>
</dbReference>
<keyword evidence="4" id="KW-1185">Reference proteome</keyword>
<evidence type="ECO:0000313" key="3">
    <source>
        <dbReference type="EMBL" id="MBS2546604.1"/>
    </source>
</evidence>
<keyword evidence="2" id="KW-0472">Membrane</keyword>
<protein>
    <submittedName>
        <fullName evidence="3">Uncharacterized protein</fullName>
    </submittedName>
</protein>
<gene>
    <name evidence="3" type="ORF">KGQ19_06965</name>
</gene>
<feature type="region of interest" description="Disordered" evidence="1">
    <location>
        <begin position="1"/>
        <end position="45"/>
    </location>
</feature>
<evidence type="ECO:0000313" key="4">
    <source>
        <dbReference type="Proteomes" id="UP000730482"/>
    </source>
</evidence>
<keyword evidence="2" id="KW-1133">Transmembrane helix</keyword>
<feature type="transmembrane region" description="Helical" evidence="2">
    <location>
        <begin position="51"/>
        <end position="71"/>
    </location>
</feature>
<comment type="caution">
    <text evidence="3">The sequence shown here is derived from an EMBL/GenBank/DDBJ whole genome shotgun (WGS) entry which is preliminary data.</text>
</comment>